<accession>A0ABW1L5J3</accession>
<proteinExistence type="predicted"/>
<protein>
    <submittedName>
        <fullName evidence="1">Uncharacterized protein</fullName>
    </submittedName>
</protein>
<dbReference type="EMBL" id="JBHSRI010000002">
    <property type="protein sequence ID" value="MFC6038573.1"/>
    <property type="molecule type" value="Genomic_DNA"/>
</dbReference>
<keyword evidence="2" id="KW-1185">Reference proteome</keyword>
<sequence>MFASSVNWISSMSKMKRFAQSTDKIIDIEVPITPMELDERDTFYEVRGSFLM</sequence>
<gene>
    <name evidence="1" type="ORF">ACFPYN_03795</name>
</gene>
<dbReference type="RefSeq" id="WP_377732592.1">
    <property type="nucleotide sequence ID" value="NZ_JBHSRI010000002.1"/>
</dbReference>
<comment type="caution">
    <text evidence="1">The sequence shown here is derived from an EMBL/GenBank/DDBJ whole genome shotgun (WGS) entry which is preliminary data.</text>
</comment>
<reference evidence="2" key="1">
    <citation type="journal article" date="2019" name="Int. J. Syst. Evol. Microbiol.">
        <title>The Global Catalogue of Microorganisms (GCM) 10K type strain sequencing project: providing services to taxonomists for standard genome sequencing and annotation.</title>
        <authorList>
            <consortium name="The Broad Institute Genomics Platform"/>
            <consortium name="The Broad Institute Genome Sequencing Center for Infectious Disease"/>
            <person name="Wu L."/>
            <person name="Ma J."/>
        </authorList>
    </citation>
    <scope>NUCLEOTIDE SEQUENCE [LARGE SCALE GENOMIC DNA]</scope>
    <source>
        <strain evidence="2">CCUG 54527</strain>
    </source>
</reference>
<evidence type="ECO:0000313" key="2">
    <source>
        <dbReference type="Proteomes" id="UP001596170"/>
    </source>
</evidence>
<dbReference type="Proteomes" id="UP001596170">
    <property type="component" value="Unassembled WGS sequence"/>
</dbReference>
<evidence type="ECO:0000313" key="1">
    <source>
        <dbReference type="EMBL" id="MFC6038573.1"/>
    </source>
</evidence>
<organism evidence="1 2">
    <name type="scientific">Paenisporosarcina macmurdoensis</name>
    <dbReference type="NCBI Taxonomy" id="212659"/>
    <lineage>
        <taxon>Bacteria</taxon>
        <taxon>Bacillati</taxon>
        <taxon>Bacillota</taxon>
        <taxon>Bacilli</taxon>
        <taxon>Bacillales</taxon>
        <taxon>Caryophanaceae</taxon>
        <taxon>Paenisporosarcina</taxon>
    </lineage>
</organism>
<name>A0ABW1L5J3_9BACL</name>